<dbReference type="Proteomes" id="UP001458880">
    <property type="component" value="Unassembled WGS sequence"/>
</dbReference>
<accession>A0AAW1LVM4</accession>
<proteinExistence type="predicted"/>
<dbReference type="AlphaFoldDB" id="A0AAW1LVM4"/>
<reference evidence="2 3" key="1">
    <citation type="journal article" date="2024" name="BMC Genomics">
        <title>De novo assembly and annotation of Popillia japonica's genome with initial clues to its potential as an invasive pest.</title>
        <authorList>
            <person name="Cucini C."/>
            <person name="Boschi S."/>
            <person name="Funari R."/>
            <person name="Cardaioli E."/>
            <person name="Iannotti N."/>
            <person name="Marturano G."/>
            <person name="Paoli F."/>
            <person name="Bruttini M."/>
            <person name="Carapelli A."/>
            <person name="Frati F."/>
            <person name="Nardi F."/>
        </authorList>
    </citation>
    <scope>NUCLEOTIDE SEQUENCE [LARGE SCALE GENOMIC DNA]</scope>
    <source>
        <strain evidence="2">DMR45628</strain>
    </source>
</reference>
<protein>
    <submittedName>
        <fullName evidence="2">Uncharacterized protein</fullName>
    </submittedName>
</protein>
<keyword evidence="3" id="KW-1185">Reference proteome</keyword>
<organism evidence="2 3">
    <name type="scientific">Popillia japonica</name>
    <name type="common">Japanese beetle</name>
    <dbReference type="NCBI Taxonomy" id="7064"/>
    <lineage>
        <taxon>Eukaryota</taxon>
        <taxon>Metazoa</taxon>
        <taxon>Ecdysozoa</taxon>
        <taxon>Arthropoda</taxon>
        <taxon>Hexapoda</taxon>
        <taxon>Insecta</taxon>
        <taxon>Pterygota</taxon>
        <taxon>Neoptera</taxon>
        <taxon>Endopterygota</taxon>
        <taxon>Coleoptera</taxon>
        <taxon>Polyphaga</taxon>
        <taxon>Scarabaeiformia</taxon>
        <taxon>Scarabaeidae</taxon>
        <taxon>Rutelinae</taxon>
        <taxon>Popillia</taxon>
    </lineage>
</organism>
<dbReference type="EMBL" id="JASPKY010000088">
    <property type="protein sequence ID" value="KAK9738293.1"/>
    <property type="molecule type" value="Genomic_DNA"/>
</dbReference>
<evidence type="ECO:0000256" key="1">
    <source>
        <dbReference type="SAM" id="MobiDB-lite"/>
    </source>
</evidence>
<evidence type="ECO:0000313" key="2">
    <source>
        <dbReference type="EMBL" id="KAK9738293.1"/>
    </source>
</evidence>
<feature type="region of interest" description="Disordered" evidence="1">
    <location>
        <begin position="145"/>
        <end position="166"/>
    </location>
</feature>
<evidence type="ECO:0000313" key="3">
    <source>
        <dbReference type="Proteomes" id="UP001458880"/>
    </source>
</evidence>
<comment type="caution">
    <text evidence="2">The sequence shown here is derived from an EMBL/GenBank/DDBJ whole genome shotgun (WGS) entry which is preliminary data.</text>
</comment>
<sequence length="189" mass="22280">MRVGFPICTAQHKLDYAIYQVDYIVVGDWRSHSKLSFVLKMRVAFNHFIPVLQDPISEGNLDRNPAKNYTSITSNGYYGYQPLIINKNNIDNDFNSTNMQTCDGIKFNNFGAFENKLDTERITYEYPHHQSRKRVWDYNVEERERKRKRNNEYPSSMQCNSPSPTKHLHFKPPTHNVPDMPRCIMGHYI</sequence>
<feature type="compositionally biased region" description="Polar residues" evidence="1">
    <location>
        <begin position="153"/>
        <end position="164"/>
    </location>
</feature>
<name>A0AAW1LVM4_POPJA</name>
<gene>
    <name evidence="2" type="ORF">QE152_g10014</name>
</gene>